<evidence type="ECO:0000313" key="4">
    <source>
        <dbReference type="Proteomes" id="UP000642920"/>
    </source>
</evidence>
<dbReference type="InterPro" id="IPR011990">
    <property type="entry name" value="TPR-like_helical_dom_sf"/>
</dbReference>
<dbReference type="EMBL" id="JAERQG010000001">
    <property type="protein sequence ID" value="MBL0764175.1"/>
    <property type="molecule type" value="Genomic_DNA"/>
</dbReference>
<dbReference type="Proteomes" id="UP000642920">
    <property type="component" value="Unassembled WGS sequence"/>
</dbReference>
<evidence type="ECO:0000256" key="1">
    <source>
        <dbReference type="PROSITE-ProRule" id="PRU00339"/>
    </source>
</evidence>
<accession>A0A937A8I3</accession>
<reference evidence="3" key="1">
    <citation type="submission" date="2021-01" db="EMBL/GenBank/DDBJ databases">
        <title>Marivirga sp. nov., isolated from intertidal surface sediments.</title>
        <authorList>
            <person name="Zhang M."/>
        </authorList>
    </citation>
    <scope>NUCLEOTIDE SEQUENCE</scope>
    <source>
        <strain evidence="3">SM1354</strain>
    </source>
</reference>
<sequence>MLRSRIILLVISIVLIAVIFSLPKIVVDNEEDTLDTKTSDIEATSEHMESSPASEEEVHDNKLSAELAAKAQDLRNKLEGASTKEKSSIFADSLAALYSSVNKLDSAAKYVELSATDKELIGDAYYEAFTFAVSPEKANSLGEKVRKYYAEILEEDASRLDLKTKIAMTYVSSENPMSGIMMLREVIEQEPTNEEALFNLGILSIQSGQYDKAIGRFETLLANHPKNEQAEFYLALSYFNDNRPEDARRLFQKIKNTSKDEQVLAAVESYLNEL</sequence>
<dbReference type="PROSITE" id="PS50005">
    <property type="entry name" value="TPR"/>
    <property type="match status" value="1"/>
</dbReference>
<proteinExistence type="predicted"/>
<feature type="region of interest" description="Disordered" evidence="2">
    <location>
        <begin position="37"/>
        <end position="61"/>
    </location>
</feature>
<dbReference type="SUPFAM" id="SSF48452">
    <property type="entry name" value="TPR-like"/>
    <property type="match status" value="1"/>
</dbReference>
<gene>
    <name evidence="3" type="ORF">JKP34_02855</name>
</gene>
<keyword evidence="4" id="KW-1185">Reference proteome</keyword>
<dbReference type="Gene3D" id="1.25.40.10">
    <property type="entry name" value="Tetratricopeptide repeat domain"/>
    <property type="match status" value="1"/>
</dbReference>
<protein>
    <submittedName>
        <fullName evidence="3">Tetratricopeptide repeat protein</fullName>
    </submittedName>
</protein>
<feature type="compositionally biased region" description="Basic and acidic residues" evidence="2">
    <location>
        <begin position="37"/>
        <end position="49"/>
    </location>
</feature>
<evidence type="ECO:0000256" key="2">
    <source>
        <dbReference type="SAM" id="MobiDB-lite"/>
    </source>
</evidence>
<feature type="repeat" description="TPR" evidence="1">
    <location>
        <begin position="194"/>
        <end position="227"/>
    </location>
</feature>
<name>A0A937A8I3_9BACT</name>
<dbReference type="RefSeq" id="WP_201917505.1">
    <property type="nucleotide sequence ID" value="NZ_JAERQG010000001.1"/>
</dbReference>
<keyword evidence="1" id="KW-0802">TPR repeat</keyword>
<dbReference type="AlphaFoldDB" id="A0A937A8I3"/>
<dbReference type="InterPro" id="IPR019734">
    <property type="entry name" value="TPR_rpt"/>
</dbReference>
<evidence type="ECO:0000313" key="3">
    <source>
        <dbReference type="EMBL" id="MBL0764175.1"/>
    </source>
</evidence>
<organism evidence="3 4">
    <name type="scientific">Marivirga atlantica</name>
    <dbReference type="NCBI Taxonomy" id="1548457"/>
    <lineage>
        <taxon>Bacteria</taxon>
        <taxon>Pseudomonadati</taxon>
        <taxon>Bacteroidota</taxon>
        <taxon>Cytophagia</taxon>
        <taxon>Cytophagales</taxon>
        <taxon>Marivirgaceae</taxon>
        <taxon>Marivirga</taxon>
    </lineage>
</organism>
<comment type="caution">
    <text evidence="3">The sequence shown here is derived from an EMBL/GenBank/DDBJ whole genome shotgun (WGS) entry which is preliminary data.</text>
</comment>
<dbReference type="Pfam" id="PF14559">
    <property type="entry name" value="TPR_19"/>
    <property type="match status" value="1"/>
</dbReference>